<feature type="region of interest" description="Disordered" evidence="12">
    <location>
        <begin position="420"/>
        <end position="462"/>
    </location>
</feature>
<gene>
    <name evidence="14" type="primary">ZFP64</name>
</gene>
<reference evidence="14" key="2">
    <citation type="submission" date="2025-09" db="UniProtKB">
        <authorList>
            <consortium name="Ensembl"/>
        </authorList>
    </citation>
    <scope>IDENTIFICATION</scope>
</reference>
<keyword evidence="15" id="KW-1185">Reference proteome</keyword>
<dbReference type="FunFam" id="3.30.160.60:FF:000223">
    <property type="entry name" value="zinc finger protein 64 isoform X1"/>
    <property type="match status" value="1"/>
</dbReference>
<keyword evidence="4" id="KW-0677">Repeat</keyword>
<dbReference type="FunFam" id="3.30.160.60:FF:000839">
    <property type="entry name" value="Zinc finger protein 691"/>
    <property type="match status" value="1"/>
</dbReference>
<dbReference type="Proteomes" id="UP000694402">
    <property type="component" value="Unassembled WGS sequence"/>
</dbReference>
<evidence type="ECO:0000256" key="10">
    <source>
        <dbReference type="ARBA" id="ARBA00023242"/>
    </source>
</evidence>
<comment type="subcellular location">
    <subcellularLocation>
        <location evidence="1">Nucleus</location>
    </subcellularLocation>
</comment>
<dbReference type="InterPro" id="IPR036236">
    <property type="entry name" value="Znf_C2H2_sf"/>
</dbReference>
<sequence length="736" mass="80581">MASFNGGGGNHVLVEVSPDIHICGFCKQQYNNFEVFLAHKQNGCHIPSSNISASNSAPTLTVRISFPPDSSTEFFEEAYQTCVMRGVKKILTKAPKTPSKKIKPALTSKRRSCCFSGCSFKTQYGQKDMERHLKTHTGEKPFECELCQKRFSRRDKLNMHLRSHTGEKPHKCKYCPYAAADSSSLKKHLRIHYDERPFKCQICPYASRNSSQLTVHLRSHTGDAPFQCTQCEAKFKINSDLKRHIRIHSGEKPYKCDFCEYRCAMKGNLKSHVQIKHGTSNSFPCPDCDFQCTNKTALRQHSREHQPTQPIQCSKCIYSCSSKGALKVHERIHSEERPFKCDFCSFATKQRSNLVIHKKKCHADKPEKGASVGGKGGKASVGNGEDPAKPVSSRYRAKLDATRAFRCDLCEASFVREDSLRSHRKQHRESGSEQTLSLTLQPITSQPSSVTVSPLPRQDSHTTQLPLHHVPLAPLAPYSSAQLKIIVSHPLGQEGSFHPLQAGVGVDIGQHHHHTKGSSAILLSPESQDMVVNSMIQQVNLSLTPMQHIGGPTDGAGLEPGTVLLTHLSSEDSSNPLHQALLQTAITSQVSSAAHSTQAFITTCSDLEGFNALIQEGGTEVTVVTEGGNHGNLVATATSMFPPPDMMCSEGGPSEDLAKQAHVTVLHGVGDNSITTCEEDSSLIVPSISLGSQGVVIHSLPLVVTAQNQPVLEQLSVSTQNLYSVSDTHNMDGLQD</sequence>
<dbReference type="FunFam" id="3.30.160.60:FF:000660">
    <property type="entry name" value="zinc finger protein 64 isoform X1"/>
    <property type="match status" value="1"/>
</dbReference>
<feature type="domain" description="C2H2-type" evidence="13">
    <location>
        <begin position="198"/>
        <end position="225"/>
    </location>
</feature>
<name>A0A8C8JJH2_ONCTS</name>
<evidence type="ECO:0000256" key="8">
    <source>
        <dbReference type="ARBA" id="ARBA00023125"/>
    </source>
</evidence>
<dbReference type="FunFam" id="3.30.160.60:FF:000669">
    <property type="entry name" value="zinc finger protein 64 isoform X1"/>
    <property type="match status" value="1"/>
</dbReference>
<evidence type="ECO:0000256" key="5">
    <source>
        <dbReference type="ARBA" id="ARBA00022771"/>
    </source>
</evidence>
<dbReference type="Pfam" id="PF00096">
    <property type="entry name" value="zf-C2H2"/>
    <property type="match status" value="5"/>
</dbReference>
<feature type="compositionally biased region" description="Polar residues" evidence="12">
    <location>
        <begin position="432"/>
        <end position="452"/>
    </location>
</feature>
<feature type="domain" description="C2H2-type" evidence="13">
    <location>
        <begin position="311"/>
        <end position="338"/>
    </location>
</feature>
<feature type="region of interest" description="Disordered" evidence="12">
    <location>
        <begin position="365"/>
        <end position="391"/>
    </location>
</feature>
<keyword evidence="7" id="KW-0805">Transcription regulation</keyword>
<organism evidence="14 15">
    <name type="scientific">Oncorhynchus tshawytscha</name>
    <name type="common">Chinook salmon</name>
    <name type="synonym">Salmo tshawytscha</name>
    <dbReference type="NCBI Taxonomy" id="74940"/>
    <lineage>
        <taxon>Eukaryota</taxon>
        <taxon>Metazoa</taxon>
        <taxon>Chordata</taxon>
        <taxon>Craniata</taxon>
        <taxon>Vertebrata</taxon>
        <taxon>Euteleostomi</taxon>
        <taxon>Actinopterygii</taxon>
        <taxon>Neopterygii</taxon>
        <taxon>Teleostei</taxon>
        <taxon>Protacanthopterygii</taxon>
        <taxon>Salmoniformes</taxon>
        <taxon>Salmonidae</taxon>
        <taxon>Salmoninae</taxon>
        <taxon>Oncorhynchus</taxon>
    </lineage>
</organism>
<keyword evidence="8" id="KW-0238">DNA-binding</keyword>
<reference evidence="14" key="1">
    <citation type="submission" date="2025-08" db="UniProtKB">
        <authorList>
            <consortium name="Ensembl"/>
        </authorList>
    </citation>
    <scope>IDENTIFICATION</scope>
</reference>
<keyword evidence="5 11" id="KW-0863">Zinc-finger</keyword>
<feature type="domain" description="C2H2-type" evidence="13">
    <location>
        <begin position="339"/>
        <end position="367"/>
    </location>
</feature>
<keyword evidence="10" id="KW-0539">Nucleus</keyword>
<accession>A0A8C8JJH2</accession>
<dbReference type="GO" id="GO:0008270">
    <property type="term" value="F:zinc ion binding"/>
    <property type="evidence" value="ECO:0007669"/>
    <property type="project" value="UniProtKB-KW"/>
</dbReference>
<dbReference type="InterPro" id="IPR050758">
    <property type="entry name" value="Znf_C2H2-type"/>
</dbReference>
<evidence type="ECO:0000256" key="9">
    <source>
        <dbReference type="ARBA" id="ARBA00023163"/>
    </source>
</evidence>
<dbReference type="Gene3D" id="3.30.160.60">
    <property type="entry name" value="Classic Zinc Finger"/>
    <property type="match status" value="8"/>
</dbReference>
<keyword evidence="3" id="KW-0479">Metal-binding</keyword>
<evidence type="ECO:0000259" key="13">
    <source>
        <dbReference type="PROSITE" id="PS50157"/>
    </source>
</evidence>
<protein>
    <recommendedName>
        <fullName evidence="13">C2H2-type domain-containing protein</fullName>
    </recommendedName>
</protein>
<evidence type="ECO:0000313" key="14">
    <source>
        <dbReference type="Ensembl" id="ENSOTSP00005093915.2"/>
    </source>
</evidence>
<dbReference type="SMART" id="SM00355">
    <property type="entry name" value="ZnF_C2H2"/>
    <property type="match status" value="11"/>
</dbReference>
<keyword evidence="6" id="KW-0862">Zinc</keyword>
<dbReference type="Pfam" id="PF13912">
    <property type="entry name" value="zf-C2H2_6"/>
    <property type="match status" value="1"/>
</dbReference>
<dbReference type="GeneTree" id="ENSGT00940000156405"/>
<comment type="similarity">
    <text evidence="2">Belongs to the krueppel C2H2-type zinc-finger protein family.</text>
</comment>
<evidence type="ECO:0000256" key="12">
    <source>
        <dbReference type="SAM" id="MobiDB-lite"/>
    </source>
</evidence>
<feature type="domain" description="C2H2-type" evidence="13">
    <location>
        <begin position="226"/>
        <end position="253"/>
    </location>
</feature>
<dbReference type="GO" id="GO:0003677">
    <property type="term" value="F:DNA binding"/>
    <property type="evidence" value="ECO:0007669"/>
    <property type="project" value="UniProtKB-KW"/>
</dbReference>
<evidence type="ECO:0000256" key="11">
    <source>
        <dbReference type="PROSITE-ProRule" id="PRU00042"/>
    </source>
</evidence>
<dbReference type="SUPFAM" id="SSF57667">
    <property type="entry name" value="beta-beta-alpha zinc fingers"/>
    <property type="match status" value="6"/>
</dbReference>
<evidence type="ECO:0000256" key="2">
    <source>
        <dbReference type="ARBA" id="ARBA00006991"/>
    </source>
</evidence>
<evidence type="ECO:0000256" key="7">
    <source>
        <dbReference type="ARBA" id="ARBA00023015"/>
    </source>
</evidence>
<proteinExistence type="inferred from homology"/>
<evidence type="ECO:0000256" key="4">
    <source>
        <dbReference type="ARBA" id="ARBA00022737"/>
    </source>
</evidence>
<dbReference type="PANTHER" id="PTHR23234:SF10">
    <property type="entry name" value="RIKEN CDNA 6720489N17 GENE-RELATED"/>
    <property type="match status" value="1"/>
</dbReference>
<evidence type="ECO:0000256" key="1">
    <source>
        <dbReference type="ARBA" id="ARBA00004123"/>
    </source>
</evidence>
<evidence type="ECO:0000256" key="3">
    <source>
        <dbReference type="ARBA" id="ARBA00022723"/>
    </source>
</evidence>
<dbReference type="PROSITE" id="PS00028">
    <property type="entry name" value="ZINC_FINGER_C2H2_1"/>
    <property type="match status" value="6"/>
</dbReference>
<dbReference type="AlphaFoldDB" id="A0A8C8JJH2"/>
<keyword evidence="9" id="KW-0804">Transcription</keyword>
<dbReference type="GO" id="GO:0005634">
    <property type="term" value="C:nucleus"/>
    <property type="evidence" value="ECO:0007669"/>
    <property type="project" value="UniProtKB-SubCell"/>
</dbReference>
<feature type="domain" description="C2H2-type" evidence="13">
    <location>
        <begin position="405"/>
        <end position="432"/>
    </location>
</feature>
<dbReference type="FunFam" id="3.30.160.60:FF:000578">
    <property type="entry name" value="zinc finger protein 64 isoform X1"/>
    <property type="match status" value="1"/>
</dbReference>
<evidence type="ECO:0000313" key="15">
    <source>
        <dbReference type="Proteomes" id="UP000694402"/>
    </source>
</evidence>
<feature type="domain" description="C2H2-type" evidence="13">
    <location>
        <begin position="142"/>
        <end position="169"/>
    </location>
</feature>
<dbReference type="PROSITE" id="PS50157">
    <property type="entry name" value="ZINC_FINGER_C2H2_2"/>
    <property type="match status" value="8"/>
</dbReference>
<dbReference type="InterPro" id="IPR013087">
    <property type="entry name" value="Znf_C2H2_type"/>
</dbReference>
<evidence type="ECO:0000256" key="6">
    <source>
        <dbReference type="ARBA" id="ARBA00022833"/>
    </source>
</evidence>
<feature type="domain" description="C2H2-type" evidence="13">
    <location>
        <begin position="170"/>
        <end position="197"/>
    </location>
</feature>
<dbReference type="FunFam" id="3.30.160.60:FF:000412">
    <property type="entry name" value="zinc finger protein 64 isoform X1"/>
    <property type="match status" value="1"/>
</dbReference>
<dbReference type="Ensembl" id="ENSOTST00005101807.2">
    <property type="protein sequence ID" value="ENSOTSP00005093915.2"/>
    <property type="gene ID" value="ENSOTSG00005043812.2"/>
</dbReference>
<dbReference type="PANTHER" id="PTHR23234">
    <property type="entry name" value="ZNF44 PROTEIN"/>
    <property type="match status" value="1"/>
</dbReference>
<feature type="domain" description="C2H2-type" evidence="13">
    <location>
        <begin position="283"/>
        <end position="310"/>
    </location>
</feature>